<dbReference type="Proteomes" id="UP001143856">
    <property type="component" value="Unassembled WGS sequence"/>
</dbReference>
<evidence type="ECO:0000313" key="1">
    <source>
        <dbReference type="EMBL" id="KAJ2980649.1"/>
    </source>
</evidence>
<keyword evidence="2" id="KW-1185">Reference proteome</keyword>
<proteinExistence type="predicted"/>
<accession>A0ACC1NQF8</accession>
<sequence length="168" mass="19490">MEPKKSEQQADTSRANTNTLVRKEEHVPGRKAASRIINQEFLPRSPAVEGVELSDWCYCMLPQYVKVSSCSVRAYTYQKRRHLANWVITTACGQSCAEPERWFVDVDFEVARRRLVVRHVKAGIASDEEEARKRADENDLVNGRQIVDNRTHVHEVVVSRDDEKWRHE</sequence>
<evidence type="ECO:0000313" key="2">
    <source>
        <dbReference type="Proteomes" id="UP001143856"/>
    </source>
</evidence>
<gene>
    <name evidence="1" type="ORF">NUW58_g6891</name>
</gene>
<name>A0ACC1NQF8_9PEZI</name>
<protein>
    <submittedName>
        <fullName evidence="1">Uncharacterized protein</fullName>
    </submittedName>
</protein>
<organism evidence="1 2">
    <name type="scientific">Xylaria curta</name>
    <dbReference type="NCBI Taxonomy" id="42375"/>
    <lineage>
        <taxon>Eukaryota</taxon>
        <taxon>Fungi</taxon>
        <taxon>Dikarya</taxon>
        <taxon>Ascomycota</taxon>
        <taxon>Pezizomycotina</taxon>
        <taxon>Sordariomycetes</taxon>
        <taxon>Xylariomycetidae</taxon>
        <taxon>Xylariales</taxon>
        <taxon>Xylariaceae</taxon>
        <taxon>Xylaria</taxon>
    </lineage>
</organism>
<dbReference type="EMBL" id="JAPDGR010001656">
    <property type="protein sequence ID" value="KAJ2980649.1"/>
    <property type="molecule type" value="Genomic_DNA"/>
</dbReference>
<reference evidence="1" key="1">
    <citation type="submission" date="2022-10" db="EMBL/GenBank/DDBJ databases">
        <title>Genome Sequence of Xylaria curta.</title>
        <authorList>
            <person name="Buettner E."/>
        </authorList>
    </citation>
    <scope>NUCLEOTIDE SEQUENCE</scope>
    <source>
        <strain evidence="1">Babe10</strain>
    </source>
</reference>
<comment type="caution">
    <text evidence="1">The sequence shown here is derived from an EMBL/GenBank/DDBJ whole genome shotgun (WGS) entry which is preliminary data.</text>
</comment>